<protein>
    <submittedName>
        <fullName evidence="4">Periplasmic protein</fullName>
    </submittedName>
</protein>
<evidence type="ECO:0000313" key="3">
    <source>
        <dbReference type="EMBL" id="AAQ87426.1"/>
    </source>
</evidence>
<reference evidence="3" key="1">
    <citation type="submission" date="2003-06" db="EMBL/GenBank/DDBJ databases">
        <title>Comparative DNA analysis of two large contigs of the Rhizobium sp. NGR234 megaplasmid 2.</title>
        <authorList>
            <person name="Broughton W.J."/>
            <person name="Perret X."/>
            <person name="Staehelin C."/>
            <person name="Schmitz R.A."/>
            <person name="Raasch C."/>
            <person name="Liesegang H."/>
            <person name="Gottschalk G."/>
            <person name="Streit W.R."/>
        </authorList>
    </citation>
    <scope>NUCLEOTIDE SEQUENCE</scope>
    <source>
        <strain evidence="3">NGR234</strain>
        <plasmid evidence="3">megaplasmid 2</plasmid>
    </source>
</reference>
<dbReference type="HOGENOM" id="CLU_074811_0_0_5"/>
<proteinExistence type="predicted"/>
<feature type="signal peptide" evidence="2">
    <location>
        <begin position="1"/>
        <end position="37"/>
    </location>
</feature>
<reference evidence="5" key="2">
    <citation type="journal article" date="2004" name="J. Bacteriol.">
        <title>An evolutionary hot spot: the pNGR234b replicon of Rhizobium sp. strain NGR234.</title>
        <authorList>
            <person name="Streit W.R."/>
            <person name="Schmitz R.A."/>
            <person name="Perret X."/>
            <person name="Staehelin C."/>
            <person name="Deakin W.J."/>
            <person name="Raasch C."/>
            <person name="Liesegang H."/>
            <person name="Broughton W.J."/>
        </authorList>
    </citation>
    <scope>NUCLEOTIDE SEQUENCE [LARGE SCALE GENOMIC DNA]</scope>
    <source>
        <strain evidence="5">NBRC 101917 / NGR234</strain>
        <plasmid evidence="4">pNGR234b</plasmid>
        <plasmid evidence="5">sym pNGR234b</plasmid>
    </source>
</reference>
<reference evidence="4 5" key="3">
    <citation type="journal article" date="2009" name="Appl. Environ. Microbiol.">
        <title>Rhizobium sp. strain NGR234 possesses a remarkable number of secretion systems.</title>
        <authorList>
            <person name="Schmeisser C."/>
            <person name="Liesegang H."/>
            <person name="Krysciak D."/>
            <person name="Bakkou N."/>
            <person name="Le Quere A."/>
            <person name="Wollherr A."/>
            <person name="Heinemeyer I."/>
            <person name="Morgenstern B."/>
            <person name="Pommerening-Roeser A."/>
            <person name="Flores M."/>
            <person name="Palacios R."/>
            <person name="Brenner S."/>
            <person name="Gottschalk G."/>
            <person name="Schmitz R.A."/>
            <person name="Broughton W.J."/>
            <person name="Perret X."/>
            <person name="Strittmatter A.W."/>
            <person name="Streit W.R."/>
        </authorList>
    </citation>
    <scope>NUCLEOTIDE SEQUENCE [LARGE SCALE GENOMIC DNA]</scope>
    <source>
        <strain evidence="5">NBRC 101917 / NGR234</strain>
        <strain evidence="4">NGR234</strain>
        <plasmid evidence="4">pNGR234b</plasmid>
        <plasmid evidence="5">sym pNGR234b</plasmid>
    </source>
</reference>
<evidence type="ECO:0000256" key="2">
    <source>
        <dbReference type="SAM" id="SignalP"/>
    </source>
</evidence>
<keyword evidence="1 2" id="KW-0732">Signal</keyword>
<evidence type="ECO:0000313" key="5">
    <source>
        <dbReference type="Proteomes" id="UP000001054"/>
    </source>
</evidence>
<dbReference type="Proteomes" id="UP000001054">
    <property type="component" value="Plasmid pNGR234b"/>
</dbReference>
<feature type="chain" id="PRO_5015098549" evidence="2">
    <location>
        <begin position="38"/>
        <end position="271"/>
    </location>
</feature>
<dbReference type="EMBL" id="CP000874">
    <property type="protein sequence ID" value="ACP21966.1"/>
    <property type="molecule type" value="Genomic_DNA"/>
</dbReference>
<dbReference type="EMBL" id="AY316747">
    <property type="protein sequence ID" value="AAQ87426.1"/>
    <property type="molecule type" value="Genomic_DNA"/>
</dbReference>
<dbReference type="PIRSF" id="PIRSF012443">
    <property type="entry name" value="UCP012443"/>
    <property type="match status" value="1"/>
</dbReference>
<gene>
    <name evidence="4" type="ordered locus">NGR_b05040</name>
    <name evidence="3" type="ORF">RNGR00300</name>
</gene>
<dbReference type="InterPro" id="IPR019207">
    <property type="entry name" value="DUF2092"/>
</dbReference>
<evidence type="ECO:0000256" key="1">
    <source>
        <dbReference type="ARBA" id="ARBA00022729"/>
    </source>
</evidence>
<geneLocation type="plasmid" evidence="4">
    <name>pNGR234b</name>
</geneLocation>
<dbReference type="OrthoDB" id="116979at2"/>
<keyword evidence="3" id="KW-0614">Plasmid</keyword>
<evidence type="ECO:0000313" key="4">
    <source>
        <dbReference type="EMBL" id="ACP21966.1"/>
    </source>
</evidence>
<dbReference type="KEGG" id="rhi:NGR_b05040"/>
<dbReference type="SUPFAM" id="SSF89392">
    <property type="entry name" value="Prokaryotic lipoproteins and lipoprotein localization factors"/>
    <property type="match status" value="1"/>
</dbReference>
<dbReference type="Gene3D" id="2.50.20.10">
    <property type="entry name" value="Lipoprotein localisation LolA/LolB/LppX"/>
    <property type="match status" value="1"/>
</dbReference>
<dbReference type="InterPro" id="IPR029046">
    <property type="entry name" value="LolA/LolB/LppX"/>
</dbReference>
<geneLocation type="plasmid" evidence="5">
    <name>sym pNGR234b</name>
</geneLocation>
<dbReference type="RefSeq" id="WP_012706565.1">
    <property type="nucleotide sequence ID" value="NC_012586.1"/>
</dbReference>
<dbReference type="AlphaFoldDB" id="Q6W1E2"/>
<accession>Q6W1E2</accession>
<organism evidence="3">
    <name type="scientific">Sinorhizobium fredii (strain NBRC 101917 / NGR234)</name>
    <dbReference type="NCBI Taxonomy" id="394"/>
    <lineage>
        <taxon>Bacteria</taxon>
        <taxon>Pseudomonadati</taxon>
        <taxon>Pseudomonadota</taxon>
        <taxon>Alphaproteobacteria</taxon>
        <taxon>Hyphomicrobiales</taxon>
        <taxon>Rhizobiaceae</taxon>
        <taxon>Sinorhizobium/Ensifer group</taxon>
        <taxon>Sinorhizobium</taxon>
    </lineage>
</organism>
<geneLocation type="plasmid" evidence="3">
    <name>megaplasmid 2</name>
</geneLocation>
<sequence>MNNSRSNGPPSTARPKRARLASLTFLVALAVSSPALAEGEDAKQILKAMSDYVTSQQHIQLQYDVDIEVITPHVEKLQFASSGHLKLSRPDKLRATRSGGYTDVEVVFDGKTATVLGKDSNTFTQLDARGSIDQMIDRLRTEHYIELPGADLLLSNLYDELVAGVIEAKYIGHGVVDGAECEHLAFRNQETDWQLWVERGNAPIPRKYVITSKTLAAAPQYTLRIKAWDTDTPLDAKAFTFEPPAGAKSVDVTALADIGELPPPAEVMKEQ</sequence>
<keyword evidence="5" id="KW-1185">Reference proteome</keyword>
<dbReference type="PATRIC" id="fig|394.7.peg.948"/>
<name>Q6W1E2_SINFN</name>
<dbReference type="Pfam" id="PF09865">
    <property type="entry name" value="DUF2092"/>
    <property type="match status" value="1"/>
</dbReference>